<dbReference type="CDD" id="cd00798">
    <property type="entry name" value="INT_XerDC_C"/>
    <property type="match status" value="1"/>
</dbReference>
<dbReference type="GO" id="GO:0006313">
    <property type="term" value="P:DNA transposition"/>
    <property type="evidence" value="ECO:0007669"/>
    <property type="project" value="UniProtKB-UniRule"/>
</dbReference>
<dbReference type="InterPro" id="IPR023009">
    <property type="entry name" value="Tyrosine_recombinase_XerC/XerD"/>
</dbReference>
<comment type="similarity">
    <text evidence="2 11">Belongs to the 'phage' integrase family. XerD subfamily.</text>
</comment>
<evidence type="ECO:0000256" key="2">
    <source>
        <dbReference type="ARBA" id="ARBA00010450"/>
    </source>
</evidence>
<dbReference type="PANTHER" id="PTHR30349:SF90">
    <property type="entry name" value="TYROSINE RECOMBINASE XERD"/>
    <property type="match status" value="1"/>
</dbReference>
<evidence type="ECO:0000313" key="15">
    <source>
        <dbReference type="Proteomes" id="UP000183104"/>
    </source>
</evidence>
<dbReference type="InterPro" id="IPR011932">
    <property type="entry name" value="Recomb_XerD"/>
</dbReference>
<evidence type="ECO:0000313" key="14">
    <source>
        <dbReference type="EMBL" id="SCX84123.1"/>
    </source>
</evidence>
<dbReference type="GO" id="GO:0007059">
    <property type="term" value="P:chromosome segregation"/>
    <property type="evidence" value="ECO:0007669"/>
    <property type="project" value="UniProtKB-UniRule"/>
</dbReference>
<evidence type="ECO:0000256" key="10">
    <source>
        <dbReference type="ARBA" id="ARBA00023306"/>
    </source>
</evidence>
<keyword evidence="7 11" id="KW-0229">DNA integration</keyword>
<keyword evidence="6 11" id="KW-0159">Chromosome partition</keyword>
<evidence type="ECO:0000256" key="4">
    <source>
        <dbReference type="ARBA" id="ARBA00022490"/>
    </source>
</evidence>
<dbReference type="NCBIfam" id="NF001399">
    <property type="entry name" value="PRK00283.1"/>
    <property type="match status" value="1"/>
</dbReference>
<keyword evidence="5 11" id="KW-0132">Cell division</keyword>
<evidence type="ECO:0000256" key="5">
    <source>
        <dbReference type="ARBA" id="ARBA00022618"/>
    </source>
</evidence>
<dbReference type="InterPro" id="IPR011010">
    <property type="entry name" value="DNA_brk_join_enz"/>
</dbReference>
<feature type="active site" evidence="11">
    <location>
        <position position="178"/>
    </location>
</feature>
<dbReference type="PATRIC" id="fig|381306.5.peg.416"/>
<dbReference type="NCBIfam" id="NF040815">
    <property type="entry name" value="recomb_XerA_Arch"/>
    <property type="match status" value="1"/>
</dbReference>
<accession>A0A0P9CB86</accession>
<feature type="active site" description="O-(3'-phospho-DNA)-tyrosine intermediate" evidence="11">
    <location>
        <position position="284"/>
    </location>
</feature>
<dbReference type="SUPFAM" id="SSF56349">
    <property type="entry name" value="DNA breaking-rejoining enzymes"/>
    <property type="match status" value="1"/>
</dbReference>
<comment type="subcellular location">
    <subcellularLocation>
        <location evidence="1 11">Cytoplasm</location>
    </subcellularLocation>
</comment>
<dbReference type="GO" id="GO:0003677">
    <property type="term" value="F:DNA binding"/>
    <property type="evidence" value="ECO:0007669"/>
    <property type="project" value="UniProtKB-UniRule"/>
</dbReference>
<gene>
    <name evidence="11" type="primary">xerD</name>
    <name evidence="14" type="ORF">SAMN05661077_0637</name>
</gene>
<keyword evidence="8 11" id="KW-0238">DNA-binding</keyword>
<dbReference type="PROSITE" id="PS51898">
    <property type="entry name" value="TYR_RECOMBINASE"/>
    <property type="match status" value="1"/>
</dbReference>
<protein>
    <recommendedName>
        <fullName evidence="3 11">Tyrosine recombinase XerD</fullName>
    </recommendedName>
</protein>
<dbReference type="PANTHER" id="PTHR30349">
    <property type="entry name" value="PHAGE INTEGRASE-RELATED"/>
    <property type="match status" value="1"/>
</dbReference>
<evidence type="ECO:0000256" key="9">
    <source>
        <dbReference type="ARBA" id="ARBA00023172"/>
    </source>
</evidence>
<evidence type="ECO:0000256" key="8">
    <source>
        <dbReference type="ARBA" id="ARBA00023125"/>
    </source>
</evidence>
<organism evidence="14 15">
    <name type="scientific">Thiohalorhabdus denitrificans</name>
    <dbReference type="NCBI Taxonomy" id="381306"/>
    <lineage>
        <taxon>Bacteria</taxon>
        <taxon>Pseudomonadati</taxon>
        <taxon>Pseudomonadota</taxon>
        <taxon>Gammaproteobacteria</taxon>
        <taxon>Thiohalorhabdales</taxon>
        <taxon>Thiohalorhabdaceae</taxon>
        <taxon>Thiohalorhabdus</taxon>
    </lineage>
</organism>
<dbReference type="NCBIfam" id="TIGR02225">
    <property type="entry name" value="recomb_XerD"/>
    <property type="match status" value="1"/>
</dbReference>
<dbReference type="GO" id="GO:0051301">
    <property type="term" value="P:cell division"/>
    <property type="evidence" value="ECO:0007669"/>
    <property type="project" value="UniProtKB-KW"/>
</dbReference>
<dbReference type="RefSeq" id="WP_054966241.1">
    <property type="nucleotide sequence ID" value="NZ_FMUN01000001.1"/>
</dbReference>
<feature type="domain" description="Core-binding (CB)" evidence="13">
    <location>
        <begin position="9"/>
        <end position="93"/>
    </location>
</feature>
<dbReference type="InterPro" id="IPR004107">
    <property type="entry name" value="Integrase_SAM-like_N"/>
</dbReference>
<dbReference type="HAMAP" id="MF_01807">
    <property type="entry name" value="Recomb_XerD"/>
    <property type="match status" value="1"/>
</dbReference>
<keyword evidence="10 11" id="KW-0131">Cell cycle</keyword>
<dbReference type="EMBL" id="FMUN01000001">
    <property type="protein sequence ID" value="SCX84123.1"/>
    <property type="molecule type" value="Genomic_DNA"/>
</dbReference>
<dbReference type="OrthoDB" id="9801717at2"/>
<dbReference type="GO" id="GO:0009037">
    <property type="term" value="F:tyrosine-based site-specific recombinase activity"/>
    <property type="evidence" value="ECO:0007669"/>
    <property type="project" value="UniProtKB-UniRule"/>
</dbReference>
<reference evidence="15" key="1">
    <citation type="submission" date="2016-10" db="EMBL/GenBank/DDBJ databases">
        <authorList>
            <person name="Varghese N."/>
        </authorList>
    </citation>
    <scope>NUCLEOTIDE SEQUENCE [LARGE SCALE GENOMIC DNA]</scope>
    <source>
        <strain evidence="15">HL 19</strain>
    </source>
</reference>
<name>A0A0P9CB86_9GAMM</name>
<dbReference type="Pfam" id="PF02899">
    <property type="entry name" value="Phage_int_SAM_1"/>
    <property type="match status" value="1"/>
</dbReference>
<comment type="subunit">
    <text evidence="11">Forms a cyclic heterotetrameric complex composed of two molecules of XerC and two molecules of XerD.</text>
</comment>
<evidence type="ECO:0000259" key="13">
    <source>
        <dbReference type="PROSITE" id="PS51900"/>
    </source>
</evidence>
<dbReference type="GO" id="GO:0005737">
    <property type="term" value="C:cytoplasm"/>
    <property type="evidence" value="ECO:0007669"/>
    <property type="project" value="UniProtKB-SubCell"/>
</dbReference>
<keyword evidence="15" id="KW-1185">Reference proteome</keyword>
<evidence type="ECO:0000259" key="12">
    <source>
        <dbReference type="PROSITE" id="PS51898"/>
    </source>
</evidence>
<sequence length="303" mass="34320">MASEPHRGQSGGELVERFLDRLWLEAGLSDNTLAAYGRDLRRFAEWLGEGTPLDQVRREQVLGFMAMQMRSGVKPRTIARQLSTLRRFYRHLLDEGCLREDPCREVEPPRLDARLPDTLTEAEVEALLNAPDPGDPLGMRDRTMLEVMYATGLRVSELVGLPLGRLRQDAGYVMVTGKGGKQRLVPLGEEALGWLGRYLDHARPALLETRASDRVFVSRRGGGLTRQAVWYRIRKYARELGIDKPLSPHTLRHSFATHLLNHGMDLRSLQMLLGHSDLSTTQIYTHVARERLKSLHASHHPRG</sequence>
<dbReference type="PROSITE" id="PS51900">
    <property type="entry name" value="CB"/>
    <property type="match status" value="1"/>
</dbReference>
<dbReference type="STRING" id="381306.AN478_08835"/>
<dbReference type="AlphaFoldDB" id="A0A0P9CB86"/>
<dbReference type="HAMAP" id="MF_01808">
    <property type="entry name" value="Recomb_XerC_XerD"/>
    <property type="match status" value="1"/>
</dbReference>
<feature type="active site" evidence="11">
    <location>
        <position position="252"/>
    </location>
</feature>
<dbReference type="InterPro" id="IPR050090">
    <property type="entry name" value="Tyrosine_recombinase_XerCD"/>
</dbReference>
<feature type="active site" evidence="11">
    <location>
        <position position="249"/>
    </location>
</feature>
<dbReference type="Gene3D" id="1.10.150.130">
    <property type="match status" value="1"/>
</dbReference>
<proteinExistence type="inferred from homology"/>
<comment type="function">
    <text evidence="11">Site-specific tyrosine recombinase, which acts by catalyzing the cutting and rejoining of the recombining DNA molecules. The XerC-XerD complex is essential to convert dimers of the bacterial chromosome into monomers to permit their segregation at cell division. It also contributes to the segregational stability of plasmids.</text>
</comment>
<dbReference type="Proteomes" id="UP000183104">
    <property type="component" value="Unassembled WGS sequence"/>
</dbReference>
<keyword evidence="9 11" id="KW-0233">DNA recombination</keyword>
<dbReference type="InterPro" id="IPR010998">
    <property type="entry name" value="Integrase_recombinase_N"/>
</dbReference>
<feature type="active site" evidence="11">
    <location>
        <position position="154"/>
    </location>
</feature>
<dbReference type="Pfam" id="PF00589">
    <property type="entry name" value="Phage_integrase"/>
    <property type="match status" value="1"/>
</dbReference>
<feature type="active site" evidence="11">
    <location>
        <position position="275"/>
    </location>
</feature>
<dbReference type="InterPro" id="IPR044068">
    <property type="entry name" value="CB"/>
</dbReference>
<keyword evidence="4 11" id="KW-0963">Cytoplasm</keyword>
<evidence type="ECO:0000256" key="1">
    <source>
        <dbReference type="ARBA" id="ARBA00004496"/>
    </source>
</evidence>
<feature type="domain" description="Tyr recombinase" evidence="12">
    <location>
        <begin position="114"/>
        <end position="297"/>
    </location>
</feature>
<evidence type="ECO:0000256" key="3">
    <source>
        <dbReference type="ARBA" id="ARBA00015810"/>
    </source>
</evidence>
<evidence type="ECO:0000256" key="7">
    <source>
        <dbReference type="ARBA" id="ARBA00022908"/>
    </source>
</evidence>
<dbReference type="Gene3D" id="1.10.443.10">
    <property type="entry name" value="Intergrase catalytic core"/>
    <property type="match status" value="1"/>
</dbReference>
<evidence type="ECO:0000256" key="6">
    <source>
        <dbReference type="ARBA" id="ARBA00022829"/>
    </source>
</evidence>
<dbReference type="InterPro" id="IPR013762">
    <property type="entry name" value="Integrase-like_cat_sf"/>
</dbReference>
<evidence type="ECO:0000256" key="11">
    <source>
        <dbReference type="HAMAP-Rule" id="MF_01807"/>
    </source>
</evidence>
<dbReference type="InterPro" id="IPR002104">
    <property type="entry name" value="Integrase_catalytic"/>
</dbReference>